<feature type="transmembrane region" description="Helical" evidence="2">
    <location>
        <begin position="74"/>
        <end position="95"/>
    </location>
</feature>
<feature type="compositionally biased region" description="Polar residues" evidence="1">
    <location>
        <begin position="26"/>
        <end position="40"/>
    </location>
</feature>
<dbReference type="WBParaSite" id="PSU_v2.g4014.t1">
    <property type="protein sequence ID" value="PSU_v2.g4014.t1"/>
    <property type="gene ID" value="PSU_v2.g4014"/>
</dbReference>
<dbReference type="AlphaFoldDB" id="A0A914YWI3"/>
<proteinExistence type="predicted"/>
<keyword evidence="3" id="KW-1185">Reference proteome</keyword>
<organism evidence="3 4">
    <name type="scientific">Panagrolaimus superbus</name>
    <dbReference type="NCBI Taxonomy" id="310955"/>
    <lineage>
        <taxon>Eukaryota</taxon>
        <taxon>Metazoa</taxon>
        <taxon>Ecdysozoa</taxon>
        <taxon>Nematoda</taxon>
        <taxon>Chromadorea</taxon>
        <taxon>Rhabditida</taxon>
        <taxon>Tylenchina</taxon>
        <taxon>Panagrolaimomorpha</taxon>
        <taxon>Panagrolaimoidea</taxon>
        <taxon>Panagrolaimidae</taxon>
        <taxon>Panagrolaimus</taxon>
    </lineage>
</organism>
<protein>
    <submittedName>
        <fullName evidence="4">Uncharacterized protein</fullName>
    </submittedName>
</protein>
<keyword evidence="2" id="KW-0472">Membrane</keyword>
<reference evidence="4" key="1">
    <citation type="submission" date="2022-11" db="UniProtKB">
        <authorList>
            <consortium name="WormBaseParasite"/>
        </authorList>
    </citation>
    <scope>IDENTIFICATION</scope>
</reference>
<sequence>MSSDSADVLRRRYDPPPAYSERDDGNNLNNGHNQSARTSTRPLNNEHLAYQMFTSLPSFAQAALSFVKYAFTWLFYKGLFALLLLTPIGPIWLLYQKGLVIISYIPIAIQFAKDMGVIGKKCYDDAIHKNGYMDSKQLKRDLRAALLRALGYEYKKAEELDEEMKDDNEDEREALQYDSTSKERFRDSVVYTVTLGNYPTYLTNRGI</sequence>
<evidence type="ECO:0000313" key="4">
    <source>
        <dbReference type="WBParaSite" id="PSU_v2.g4014.t1"/>
    </source>
</evidence>
<keyword evidence="2" id="KW-1133">Transmembrane helix</keyword>
<accession>A0A914YWI3</accession>
<evidence type="ECO:0000256" key="2">
    <source>
        <dbReference type="SAM" id="Phobius"/>
    </source>
</evidence>
<feature type="compositionally biased region" description="Basic and acidic residues" evidence="1">
    <location>
        <begin position="7"/>
        <end position="25"/>
    </location>
</feature>
<evidence type="ECO:0000313" key="3">
    <source>
        <dbReference type="Proteomes" id="UP000887577"/>
    </source>
</evidence>
<feature type="region of interest" description="Disordered" evidence="1">
    <location>
        <begin position="1"/>
        <end position="40"/>
    </location>
</feature>
<keyword evidence="2" id="KW-0812">Transmembrane</keyword>
<evidence type="ECO:0000256" key="1">
    <source>
        <dbReference type="SAM" id="MobiDB-lite"/>
    </source>
</evidence>
<name>A0A914YWI3_9BILA</name>
<dbReference type="Proteomes" id="UP000887577">
    <property type="component" value="Unplaced"/>
</dbReference>